<reference evidence="2" key="1">
    <citation type="journal article" date="2019" name="bioRxiv">
        <title>The Genome of the Zebra Mussel, Dreissena polymorpha: A Resource for Invasive Species Research.</title>
        <authorList>
            <person name="McCartney M.A."/>
            <person name="Auch B."/>
            <person name="Kono T."/>
            <person name="Mallez S."/>
            <person name="Zhang Y."/>
            <person name="Obille A."/>
            <person name="Becker A."/>
            <person name="Abrahante J.E."/>
            <person name="Garbe J."/>
            <person name="Badalamenti J.P."/>
            <person name="Herman A."/>
            <person name="Mangelson H."/>
            <person name="Liachko I."/>
            <person name="Sullivan S."/>
            <person name="Sone E.D."/>
            <person name="Koren S."/>
            <person name="Silverstein K.A.T."/>
            <person name="Beckman K.B."/>
            <person name="Gohl D.M."/>
        </authorList>
    </citation>
    <scope>NUCLEOTIDE SEQUENCE</scope>
    <source>
        <strain evidence="2">Duluth1</strain>
        <tissue evidence="2">Whole animal</tissue>
    </source>
</reference>
<feature type="region of interest" description="Disordered" evidence="1">
    <location>
        <begin position="67"/>
        <end position="95"/>
    </location>
</feature>
<reference evidence="2" key="2">
    <citation type="submission" date="2020-11" db="EMBL/GenBank/DDBJ databases">
        <authorList>
            <person name="McCartney M.A."/>
            <person name="Auch B."/>
            <person name="Kono T."/>
            <person name="Mallez S."/>
            <person name="Becker A."/>
            <person name="Gohl D.M."/>
            <person name="Silverstein K.A.T."/>
            <person name="Koren S."/>
            <person name="Bechman K.B."/>
            <person name="Herman A."/>
            <person name="Abrahante J.E."/>
            <person name="Garbe J."/>
        </authorList>
    </citation>
    <scope>NUCLEOTIDE SEQUENCE</scope>
    <source>
        <strain evidence="2">Duluth1</strain>
        <tissue evidence="2">Whole animal</tissue>
    </source>
</reference>
<sequence length="182" mass="19582">MPNMPDNRMKCIKYYSMNCAFDVYAPFQNAFPVSGLFSTHLLSLDALLTVVDSIEQHCHSRILKATAKPSDEGSGMKSEGSEVMGSAEGQSHSGVKEDGLVGHSTNGFAMGTKVIQGKEASIGKCLYLFTSFTYLLLLSSTGETEGDLWCALCASVSQSVSQSVSHIFLDPAITLKVLHIFS</sequence>
<evidence type="ECO:0000313" key="3">
    <source>
        <dbReference type="Proteomes" id="UP000828390"/>
    </source>
</evidence>
<comment type="caution">
    <text evidence="2">The sequence shown here is derived from an EMBL/GenBank/DDBJ whole genome shotgun (WGS) entry which is preliminary data.</text>
</comment>
<gene>
    <name evidence="2" type="ORF">DPMN_181031</name>
</gene>
<evidence type="ECO:0000256" key="1">
    <source>
        <dbReference type="SAM" id="MobiDB-lite"/>
    </source>
</evidence>
<evidence type="ECO:0000313" key="2">
    <source>
        <dbReference type="EMBL" id="KAH3746622.1"/>
    </source>
</evidence>
<keyword evidence="3" id="KW-1185">Reference proteome</keyword>
<organism evidence="2 3">
    <name type="scientific">Dreissena polymorpha</name>
    <name type="common">Zebra mussel</name>
    <name type="synonym">Mytilus polymorpha</name>
    <dbReference type="NCBI Taxonomy" id="45954"/>
    <lineage>
        <taxon>Eukaryota</taxon>
        <taxon>Metazoa</taxon>
        <taxon>Spiralia</taxon>
        <taxon>Lophotrochozoa</taxon>
        <taxon>Mollusca</taxon>
        <taxon>Bivalvia</taxon>
        <taxon>Autobranchia</taxon>
        <taxon>Heteroconchia</taxon>
        <taxon>Euheterodonta</taxon>
        <taxon>Imparidentia</taxon>
        <taxon>Neoheterodontei</taxon>
        <taxon>Myida</taxon>
        <taxon>Dreissenoidea</taxon>
        <taxon>Dreissenidae</taxon>
        <taxon>Dreissena</taxon>
    </lineage>
</organism>
<protein>
    <submittedName>
        <fullName evidence="2">Uncharacterized protein</fullName>
    </submittedName>
</protein>
<dbReference type="AlphaFoldDB" id="A0A9D4I4X7"/>
<dbReference type="Proteomes" id="UP000828390">
    <property type="component" value="Unassembled WGS sequence"/>
</dbReference>
<dbReference type="EMBL" id="JAIWYP010000010">
    <property type="protein sequence ID" value="KAH3746622.1"/>
    <property type="molecule type" value="Genomic_DNA"/>
</dbReference>
<name>A0A9D4I4X7_DREPO</name>
<proteinExistence type="predicted"/>
<accession>A0A9D4I4X7</accession>